<dbReference type="OrthoDB" id="6117597at2759"/>
<dbReference type="FunCoup" id="A0A0Q9X2E7">
    <property type="interactions" value="31"/>
</dbReference>
<evidence type="ECO:0000259" key="17">
    <source>
        <dbReference type="Pfam" id="PF24576"/>
    </source>
</evidence>
<keyword evidence="11" id="KW-0325">Glycoprotein</keyword>
<evidence type="ECO:0000259" key="16">
    <source>
        <dbReference type="Pfam" id="PF00060"/>
    </source>
</evidence>
<evidence type="ECO:0000256" key="6">
    <source>
        <dbReference type="ARBA" id="ARBA00022692"/>
    </source>
</evidence>
<evidence type="ECO:0000313" key="18">
    <source>
        <dbReference type="EMBL" id="KRF99010.1"/>
    </source>
</evidence>
<dbReference type="PANTHER" id="PTHR42643">
    <property type="entry name" value="IONOTROPIC RECEPTOR 20A-RELATED"/>
    <property type="match status" value="1"/>
</dbReference>
<feature type="transmembrane region" description="Helical" evidence="14">
    <location>
        <begin position="363"/>
        <end position="386"/>
    </location>
</feature>
<keyword evidence="7" id="KW-0552">Olfaction</keyword>
<feature type="chain" id="PRO_5006387416" description="Ionotropic receptor 75a" evidence="15">
    <location>
        <begin position="22"/>
        <end position="627"/>
    </location>
</feature>
<dbReference type="InterPro" id="IPR052192">
    <property type="entry name" value="Insect_Ionotropic_Sensory_Rcpt"/>
</dbReference>
<dbReference type="GO" id="GO:0005886">
    <property type="term" value="C:plasma membrane"/>
    <property type="evidence" value="ECO:0007669"/>
    <property type="project" value="UniProtKB-SubCell"/>
</dbReference>
<feature type="domain" description="Ionotropic glutamate receptor C-terminal" evidence="16">
    <location>
        <begin position="330"/>
        <end position="461"/>
    </location>
</feature>
<protein>
    <recommendedName>
        <fullName evidence="13">Ionotropic receptor 75a</fullName>
    </recommendedName>
</protein>
<keyword evidence="6 14" id="KW-0812">Transmembrane</keyword>
<dbReference type="InterPro" id="IPR001320">
    <property type="entry name" value="Iontro_rcpt_C"/>
</dbReference>
<evidence type="ECO:0000256" key="7">
    <source>
        <dbReference type="ARBA" id="ARBA00022725"/>
    </source>
</evidence>
<evidence type="ECO:0000256" key="2">
    <source>
        <dbReference type="ARBA" id="ARBA00004651"/>
    </source>
</evidence>
<gene>
    <name evidence="18" type="primary">Dwil\GK28324</name>
    <name evidence="18" type="ORF">Dwil_GK28324</name>
</gene>
<comment type="similarity">
    <text evidence="3">Belongs to the glutamate-gated ion channel (TC 1.A.10.1) family.</text>
</comment>
<dbReference type="EMBL" id="CH964095">
    <property type="protein sequence ID" value="KRF99010.1"/>
    <property type="molecule type" value="Genomic_DNA"/>
</dbReference>
<name>A0A0Q9X2E7_DROWI</name>
<evidence type="ECO:0000256" key="14">
    <source>
        <dbReference type="SAM" id="Phobius"/>
    </source>
</evidence>
<keyword evidence="10" id="KW-0675">Receptor</keyword>
<evidence type="ECO:0000256" key="10">
    <source>
        <dbReference type="ARBA" id="ARBA00023170"/>
    </source>
</evidence>
<keyword evidence="19" id="KW-1185">Reference proteome</keyword>
<dbReference type="SUPFAM" id="SSF53850">
    <property type="entry name" value="Periplasmic binding protein-like II"/>
    <property type="match status" value="1"/>
</dbReference>
<dbReference type="FunFam" id="1.10.287.70:FF:000180">
    <property type="entry name" value="Ionotropic receptor 75a"/>
    <property type="match status" value="1"/>
</dbReference>
<keyword evidence="4" id="KW-1003">Cell membrane</keyword>
<evidence type="ECO:0000256" key="8">
    <source>
        <dbReference type="ARBA" id="ARBA00022989"/>
    </source>
</evidence>
<dbReference type="InterPro" id="IPR057074">
    <property type="entry name" value="IR75A_N"/>
</dbReference>
<evidence type="ECO:0000256" key="3">
    <source>
        <dbReference type="ARBA" id="ARBA00008685"/>
    </source>
</evidence>
<evidence type="ECO:0000256" key="15">
    <source>
        <dbReference type="SAM" id="SignalP"/>
    </source>
</evidence>
<evidence type="ECO:0000256" key="12">
    <source>
        <dbReference type="ARBA" id="ARBA00023273"/>
    </source>
</evidence>
<keyword evidence="9 14" id="KW-0472">Membrane</keyword>
<dbReference type="Pfam" id="PF00060">
    <property type="entry name" value="Lig_chan"/>
    <property type="match status" value="1"/>
</dbReference>
<keyword evidence="8 14" id="KW-1133">Transmembrane helix</keyword>
<dbReference type="InParanoid" id="A0A0Q9X2E7"/>
<dbReference type="Pfam" id="PF24576">
    <property type="entry name" value="IR75A_N"/>
    <property type="match status" value="1"/>
</dbReference>
<dbReference type="GO" id="GO:0015276">
    <property type="term" value="F:ligand-gated monoatomic ion channel activity"/>
    <property type="evidence" value="ECO:0007669"/>
    <property type="project" value="InterPro"/>
</dbReference>
<feature type="transmembrane region" description="Helical" evidence="14">
    <location>
        <begin position="393"/>
        <end position="410"/>
    </location>
</feature>
<evidence type="ECO:0000256" key="5">
    <source>
        <dbReference type="ARBA" id="ARBA00022606"/>
    </source>
</evidence>
<feature type="domain" description="Ionotropic receptor 75a N-terminal" evidence="17">
    <location>
        <begin position="14"/>
        <end position="204"/>
    </location>
</feature>
<dbReference type="AlphaFoldDB" id="A0A0Q9X2E7"/>
<dbReference type="Gene3D" id="1.10.287.70">
    <property type="match status" value="1"/>
</dbReference>
<comment type="subcellular location">
    <subcellularLocation>
        <location evidence="2">Cell membrane</location>
        <topology evidence="2">Multi-pass membrane protein</topology>
    </subcellularLocation>
    <subcellularLocation>
        <location evidence="1">Cell projection</location>
        <location evidence="1">Dendrite</location>
    </subcellularLocation>
</comment>
<dbReference type="GO" id="GO:0044297">
    <property type="term" value="C:cell body"/>
    <property type="evidence" value="ECO:0007669"/>
    <property type="project" value="UniProtKB-ARBA"/>
</dbReference>
<feature type="transmembrane region" description="Helical" evidence="14">
    <location>
        <begin position="584"/>
        <end position="609"/>
    </location>
</feature>
<keyword evidence="15" id="KW-0732">Signal</keyword>
<evidence type="ECO:0000313" key="19">
    <source>
        <dbReference type="Proteomes" id="UP000007798"/>
    </source>
</evidence>
<keyword evidence="5" id="KW-0716">Sensory transduction</keyword>
<evidence type="ECO:0000256" key="11">
    <source>
        <dbReference type="ARBA" id="ARBA00023180"/>
    </source>
</evidence>
<dbReference type="GO" id="GO:0004984">
    <property type="term" value="F:olfactory receptor activity"/>
    <property type="evidence" value="ECO:0007669"/>
    <property type="project" value="UniProtKB-ARBA"/>
</dbReference>
<feature type="signal peptide" evidence="15">
    <location>
        <begin position="1"/>
        <end position="21"/>
    </location>
</feature>
<dbReference type="PANTHER" id="PTHR42643:SF32">
    <property type="entry name" value="IONOTROPIC RECEPTOR 31A, ISOFORM C-RELATED"/>
    <property type="match status" value="1"/>
</dbReference>
<keyword evidence="12" id="KW-0966">Cell projection</keyword>
<proteinExistence type="inferred from homology"/>
<feature type="transmembrane region" description="Helical" evidence="14">
    <location>
        <begin position="331"/>
        <end position="351"/>
    </location>
</feature>
<organism evidence="18 19">
    <name type="scientific">Drosophila willistoni</name>
    <name type="common">Fruit fly</name>
    <dbReference type="NCBI Taxonomy" id="7260"/>
    <lineage>
        <taxon>Eukaryota</taxon>
        <taxon>Metazoa</taxon>
        <taxon>Ecdysozoa</taxon>
        <taxon>Arthropoda</taxon>
        <taxon>Hexapoda</taxon>
        <taxon>Insecta</taxon>
        <taxon>Pterygota</taxon>
        <taxon>Neoptera</taxon>
        <taxon>Endopterygota</taxon>
        <taxon>Diptera</taxon>
        <taxon>Brachycera</taxon>
        <taxon>Muscomorpha</taxon>
        <taxon>Ephydroidea</taxon>
        <taxon>Drosophilidae</taxon>
        <taxon>Drosophila</taxon>
        <taxon>Sophophora</taxon>
    </lineage>
</organism>
<evidence type="ECO:0000256" key="1">
    <source>
        <dbReference type="ARBA" id="ARBA00004279"/>
    </source>
</evidence>
<sequence>MSNSTVFRLILFNLLQFNVQNVIVFHCWPKEALYSLTQLMNENNIFSQFVDIEELKYLANIHTNYLDTDLTKLGIILDLNCSQSVAVTNQSSRARLYNHNYHWILYDQLGNTGKLIEYFKDANLSINADITYIKPSCDEKNNFILYDVYNKGSWLGGRLNITIDQSVQCNPSQCKVQKYLSTLHERTRMQQRQDLTGITFRFATLVSTMPLNSSMEKLLAFLNSEESKHLDAISRMGYQITLLMQQMLHFGLSYHLVETWSIKDYIGGAMGLLVNESVEISSSPFVLSLDRLRFVHPMIYFSEFRAVCIFRTPHNAGIKAAVFLEPFQPSVWFAFAILLAFAGVLLWLIFHLEYRLMDQYLEFMPSLLTVCLISFGSACIQASYLIPKSTGGRFAFISVMLTSFLMYNYYTSILVSTLLGSPVSSSIKTIQQLADSSLDVGFDTVPHTKAYVTSSQRPDIRSLYKQKVEGKRDASNIWLSPEIGVLKVRDQPGFVYTSEASFMYHFVEKYYRPHEIADLNEIKFRPESALYTIIHKNSTYKELLKRIQSRMLESGITSKLSRGYIKTKLHTFSKSYVINVGMEYAAPLFISLAVSYIIALLILLMELAWQKYGKEKLKRLVLTIRDK</sequence>
<evidence type="ECO:0000256" key="13">
    <source>
        <dbReference type="ARBA" id="ARBA00072222"/>
    </source>
</evidence>
<dbReference type="Proteomes" id="UP000007798">
    <property type="component" value="Unassembled WGS sequence"/>
</dbReference>
<evidence type="ECO:0000256" key="9">
    <source>
        <dbReference type="ARBA" id="ARBA00023136"/>
    </source>
</evidence>
<evidence type="ECO:0000256" key="4">
    <source>
        <dbReference type="ARBA" id="ARBA00022475"/>
    </source>
</evidence>
<reference evidence="18 19" key="1">
    <citation type="journal article" date="2007" name="Nature">
        <title>Evolution of genes and genomes on the Drosophila phylogeny.</title>
        <authorList>
            <consortium name="Drosophila 12 Genomes Consortium"/>
            <person name="Clark A.G."/>
            <person name="Eisen M.B."/>
            <person name="Smith D.R."/>
            <person name="Bergman C.M."/>
            <person name="Oliver B."/>
            <person name="Markow T.A."/>
            <person name="Kaufman T.C."/>
            <person name="Kellis M."/>
            <person name="Gelbart W."/>
            <person name="Iyer V.N."/>
            <person name="Pollard D.A."/>
            <person name="Sackton T.B."/>
            <person name="Larracuente A.M."/>
            <person name="Singh N.D."/>
            <person name="Abad J.P."/>
            <person name="Abt D.N."/>
            <person name="Adryan B."/>
            <person name="Aguade M."/>
            <person name="Akashi H."/>
            <person name="Anderson W.W."/>
            <person name="Aquadro C.F."/>
            <person name="Ardell D.H."/>
            <person name="Arguello R."/>
            <person name="Artieri C.G."/>
            <person name="Barbash D.A."/>
            <person name="Barker D."/>
            <person name="Barsanti P."/>
            <person name="Batterham P."/>
            <person name="Batzoglou S."/>
            <person name="Begun D."/>
            <person name="Bhutkar A."/>
            <person name="Blanco E."/>
            <person name="Bosak S.A."/>
            <person name="Bradley R.K."/>
            <person name="Brand A.D."/>
            <person name="Brent M.R."/>
            <person name="Brooks A.N."/>
            <person name="Brown R.H."/>
            <person name="Butlin R.K."/>
            <person name="Caggese C."/>
            <person name="Calvi B.R."/>
            <person name="Bernardo de Carvalho A."/>
            <person name="Caspi A."/>
            <person name="Castrezana S."/>
            <person name="Celniker S.E."/>
            <person name="Chang J.L."/>
            <person name="Chapple C."/>
            <person name="Chatterji S."/>
            <person name="Chinwalla A."/>
            <person name="Civetta A."/>
            <person name="Clifton S.W."/>
            <person name="Comeron J.M."/>
            <person name="Costello J.C."/>
            <person name="Coyne J.A."/>
            <person name="Daub J."/>
            <person name="David R.G."/>
            <person name="Delcher A.L."/>
            <person name="Delehaunty K."/>
            <person name="Do C.B."/>
            <person name="Ebling H."/>
            <person name="Edwards K."/>
            <person name="Eickbush T."/>
            <person name="Evans J.D."/>
            <person name="Filipski A."/>
            <person name="Findeiss S."/>
            <person name="Freyhult E."/>
            <person name="Fulton L."/>
            <person name="Fulton R."/>
            <person name="Garcia A.C."/>
            <person name="Gardiner A."/>
            <person name="Garfield D.A."/>
            <person name="Garvin B.E."/>
            <person name="Gibson G."/>
            <person name="Gilbert D."/>
            <person name="Gnerre S."/>
            <person name="Godfrey J."/>
            <person name="Good R."/>
            <person name="Gotea V."/>
            <person name="Gravely B."/>
            <person name="Greenberg A.J."/>
            <person name="Griffiths-Jones S."/>
            <person name="Gross S."/>
            <person name="Guigo R."/>
            <person name="Gustafson E.A."/>
            <person name="Haerty W."/>
            <person name="Hahn M.W."/>
            <person name="Halligan D.L."/>
            <person name="Halpern A.L."/>
            <person name="Halter G.M."/>
            <person name="Han M.V."/>
            <person name="Heger A."/>
            <person name="Hillier L."/>
            <person name="Hinrichs A.S."/>
            <person name="Holmes I."/>
            <person name="Hoskins R.A."/>
            <person name="Hubisz M.J."/>
            <person name="Hultmark D."/>
            <person name="Huntley M.A."/>
            <person name="Jaffe D.B."/>
            <person name="Jagadeeshan S."/>
            <person name="Jeck W.R."/>
            <person name="Johnson J."/>
            <person name="Jones C.D."/>
            <person name="Jordan W.C."/>
            <person name="Karpen G.H."/>
            <person name="Kataoka E."/>
            <person name="Keightley P.D."/>
            <person name="Kheradpour P."/>
            <person name="Kirkness E.F."/>
            <person name="Koerich L.B."/>
            <person name="Kristiansen K."/>
            <person name="Kudrna D."/>
            <person name="Kulathinal R.J."/>
            <person name="Kumar S."/>
            <person name="Kwok R."/>
            <person name="Lander E."/>
            <person name="Langley C.H."/>
            <person name="Lapoint R."/>
            <person name="Lazzaro B.P."/>
            <person name="Lee S.J."/>
            <person name="Levesque L."/>
            <person name="Li R."/>
            <person name="Lin C.F."/>
            <person name="Lin M.F."/>
            <person name="Lindblad-Toh K."/>
            <person name="Llopart A."/>
            <person name="Long M."/>
            <person name="Low L."/>
            <person name="Lozovsky E."/>
            <person name="Lu J."/>
            <person name="Luo M."/>
            <person name="Machado C.A."/>
            <person name="Makalowski W."/>
            <person name="Marzo M."/>
            <person name="Matsuda M."/>
            <person name="Matzkin L."/>
            <person name="McAllister B."/>
            <person name="McBride C.S."/>
            <person name="McKernan B."/>
            <person name="McKernan K."/>
            <person name="Mendez-Lago M."/>
            <person name="Minx P."/>
            <person name="Mollenhauer M.U."/>
            <person name="Montooth K."/>
            <person name="Mount S.M."/>
            <person name="Mu X."/>
            <person name="Myers E."/>
            <person name="Negre B."/>
            <person name="Newfeld S."/>
            <person name="Nielsen R."/>
            <person name="Noor M.A."/>
            <person name="O'Grady P."/>
            <person name="Pachter L."/>
            <person name="Papaceit M."/>
            <person name="Parisi M.J."/>
            <person name="Parisi M."/>
            <person name="Parts L."/>
            <person name="Pedersen J.S."/>
            <person name="Pesole G."/>
            <person name="Phillippy A.M."/>
            <person name="Ponting C.P."/>
            <person name="Pop M."/>
            <person name="Porcelli D."/>
            <person name="Powell J.R."/>
            <person name="Prohaska S."/>
            <person name="Pruitt K."/>
            <person name="Puig M."/>
            <person name="Quesneville H."/>
            <person name="Ram K.R."/>
            <person name="Rand D."/>
            <person name="Rasmussen M.D."/>
            <person name="Reed L.K."/>
            <person name="Reenan R."/>
            <person name="Reily A."/>
            <person name="Remington K.A."/>
            <person name="Rieger T.T."/>
            <person name="Ritchie M.G."/>
            <person name="Robin C."/>
            <person name="Rogers Y.H."/>
            <person name="Rohde C."/>
            <person name="Rozas J."/>
            <person name="Rubenfield M.J."/>
            <person name="Ruiz A."/>
            <person name="Russo S."/>
            <person name="Salzberg S.L."/>
            <person name="Sanchez-Gracia A."/>
            <person name="Saranga D.J."/>
            <person name="Sato H."/>
            <person name="Schaeffer S.W."/>
            <person name="Schatz M.C."/>
            <person name="Schlenke T."/>
            <person name="Schwartz R."/>
            <person name="Segarra C."/>
            <person name="Singh R.S."/>
            <person name="Sirot L."/>
            <person name="Sirota M."/>
            <person name="Sisneros N.B."/>
            <person name="Smith C.D."/>
            <person name="Smith T.F."/>
            <person name="Spieth J."/>
            <person name="Stage D.E."/>
            <person name="Stark A."/>
            <person name="Stephan W."/>
            <person name="Strausberg R.L."/>
            <person name="Strempel S."/>
            <person name="Sturgill D."/>
            <person name="Sutton G."/>
            <person name="Sutton G.G."/>
            <person name="Tao W."/>
            <person name="Teichmann S."/>
            <person name="Tobari Y.N."/>
            <person name="Tomimura Y."/>
            <person name="Tsolas J.M."/>
            <person name="Valente V.L."/>
            <person name="Venter E."/>
            <person name="Venter J.C."/>
            <person name="Vicario S."/>
            <person name="Vieira F.G."/>
            <person name="Vilella A.J."/>
            <person name="Villasante A."/>
            <person name="Walenz B."/>
            <person name="Wang J."/>
            <person name="Wasserman M."/>
            <person name="Watts T."/>
            <person name="Wilson D."/>
            <person name="Wilson R.K."/>
            <person name="Wing R.A."/>
            <person name="Wolfner M.F."/>
            <person name="Wong A."/>
            <person name="Wong G.K."/>
            <person name="Wu C.I."/>
            <person name="Wu G."/>
            <person name="Yamamoto D."/>
            <person name="Yang H.P."/>
            <person name="Yang S.P."/>
            <person name="Yorke J.A."/>
            <person name="Yoshida K."/>
            <person name="Zdobnov E."/>
            <person name="Zhang P."/>
            <person name="Zhang Y."/>
            <person name="Zimin A.V."/>
            <person name="Baldwin J."/>
            <person name="Abdouelleil A."/>
            <person name="Abdulkadir J."/>
            <person name="Abebe A."/>
            <person name="Abera B."/>
            <person name="Abreu J."/>
            <person name="Acer S.C."/>
            <person name="Aftuck L."/>
            <person name="Alexander A."/>
            <person name="An P."/>
            <person name="Anderson E."/>
            <person name="Anderson S."/>
            <person name="Arachi H."/>
            <person name="Azer M."/>
            <person name="Bachantsang P."/>
            <person name="Barry A."/>
            <person name="Bayul T."/>
            <person name="Berlin A."/>
            <person name="Bessette D."/>
            <person name="Bloom T."/>
            <person name="Blye J."/>
            <person name="Boguslavskiy L."/>
            <person name="Bonnet C."/>
            <person name="Boukhgalter B."/>
            <person name="Bourzgui I."/>
            <person name="Brown A."/>
            <person name="Cahill P."/>
            <person name="Channer S."/>
            <person name="Cheshatsang Y."/>
            <person name="Chuda L."/>
            <person name="Citroen M."/>
            <person name="Collymore A."/>
            <person name="Cooke P."/>
            <person name="Costello M."/>
            <person name="D'Aco K."/>
            <person name="Daza R."/>
            <person name="De Haan G."/>
            <person name="DeGray S."/>
            <person name="DeMaso C."/>
            <person name="Dhargay N."/>
            <person name="Dooley K."/>
            <person name="Dooley E."/>
            <person name="Doricent M."/>
            <person name="Dorje P."/>
            <person name="Dorjee K."/>
            <person name="Dupes A."/>
            <person name="Elong R."/>
            <person name="Falk J."/>
            <person name="Farina A."/>
            <person name="Faro S."/>
            <person name="Ferguson D."/>
            <person name="Fisher S."/>
            <person name="Foley C.D."/>
            <person name="Franke A."/>
            <person name="Friedrich D."/>
            <person name="Gadbois L."/>
            <person name="Gearin G."/>
            <person name="Gearin C.R."/>
            <person name="Giannoukos G."/>
            <person name="Goode T."/>
            <person name="Graham J."/>
            <person name="Grandbois E."/>
            <person name="Grewal S."/>
            <person name="Gyaltsen K."/>
            <person name="Hafez N."/>
            <person name="Hagos B."/>
            <person name="Hall J."/>
            <person name="Henson C."/>
            <person name="Hollinger A."/>
            <person name="Honan T."/>
            <person name="Huard M.D."/>
            <person name="Hughes L."/>
            <person name="Hurhula B."/>
            <person name="Husby M.E."/>
            <person name="Kamat A."/>
            <person name="Kanga B."/>
            <person name="Kashin S."/>
            <person name="Khazanovich D."/>
            <person name="Kisner P."/>
            <person name="Lance K."/>
            <person name="Lara M."/>
            <person name="Lee W."/>
            <person name="Lennon N."/>
            <person name="Letendre F."/>
            <person name="LeVine R."/>
            <person name="Lipovsky A."/>
            <person name="Liu X."/>
            <person name="Liu J."/>
            <person name="Liu S."/>
            <person name="Lokyitsang T."/>
            <person name="Lokyitsang Y."/>
            <person name="Lubonja R."/>
            <person name="Lui A."/>
            <person name="MacDonald P."/>
            <person name="Magnisalis V."/>
            <person name="Maru K."/>
            <person name="Matthews C."/>
            <person name="McCusker W."/>
            <person name="McDonough S."/>
            <person name="Mehta T."/>
            <person name="Meldrim J."/>
            <person name="Meneus L."/>
            <person name="Mihai O."/>
            <person name="Mihalev A."/>
            <person name="Mihova T."/>
            <person name="Mittelman R."/>
            <person name="Mlenga V."/>
            <person name="Montmayeur A."/>
            <person name="Mulrain L."/>
            <person name="Navidi A."/>
            <person name="Naylor J."/>
            <person name="Negash T."/>
            <person name="Nguyen T."/>
            <person name="Nguyen N."/>
            <person name="Nicol R."/>
            <person name="Norbu C."/>
            <person name="Norbu N."/>
            <person name="Novod N."/>
            <person name="O'Neill B."/>
            <person name="Osman S."/>
            <person name="Markiewicz E."/>
            <person name="Oyono O.L."/>
            <person name="Patti C."/>
            <person name="Phunkhang P."/>
            <person name="Pierre F."/>
            <person name="Priest M."/>
            <person name="Raghuraman S."/>
            <person name="Rege F."/>
            <person name="Reyes R."/>
            <person name="Rise C."/>
            <person name="Rogov P."/>
            <person name="Ross K."/>
            <person name="Ryan E."/>
            <person name="Settipalli S."/>
            <person name="Shea T."/>
            <person name="Sherpa N."/>
            <person name="Shi L."/>
            <person name="Shih D."/>
            <person name="Sparrow T."/>
            <person name="Spaulding J."/>
            <person name="Stalker J."/>
            <person name="Stange-Thomann N."/>
            <person name="Stavropoulos S."/>
            <person name="Stone C."/>
            <person name="Strader C."/>
            <person name="Tesfaye S."/>
            <person name="Thomson T."/>
            <person name="Thoulutsang Y."/>
            <person name="Thoulutsang D."/>
            <person name="Topham K."/>
            <person name="Topping I."/>
            <person name="Tsamla T."/>
            <person name="Vassiliev H."/>
            <person name="Vo A."/>
            <person name="Wangchuk T."/>
            <person name="Wangdi T."/>
            <person name="Weiand M."/>
            <person name="Wilkinson J."/>
            <person name="Wilson A."/>
            <person name="Yadav S."/>
            <person name="Young G."/>
            <person name="Yu Q."/>
            <person name="Zembek L."/>
            <person name="Zhong D."/>
            <person name="Zimmer A."/>
            <person name="Zwirko Z."/>
            <person name="Jaffe D.B."/>
            <person name="Alvarez P."/>
            <person name="Brockman W."/>
            <person name="Butler J."/>
            <person name="Chin C."/>
            <person name="Gnerre S."/>
            <person name="Grabherr M."/>
            <person name="Kleber M."/>
            <person name="Mauceli E."/>
            <person name="MacCallum I."/>
        </authorList>
    </citation>
    <scope>NUCLEOTIDE SEQUENCE [LARGE SCALE GENOMIC DNA]</scope>
    <source>
        <strain evidence="19">Tucson 14030-0811.24</strain>
    </source>
</reference>
<dbReference type="GO" id="GO:0030425">
    <property type="term" value="C:dendrite"/>
    <property type="evidence" value="ECO:0007669"/>
    <property type="project" value="UniProtKB-SubCell"/>
</dbReference>
<accession>A0A0Q9X2E7</accession>